<dbReference type="SUPFAM" id="SSF47413">
    <property type="entry name" value="lambda repressor-like DNA-binding domains"/>
    <property type="match status" value="1"/>
</dbReference>
<reference evidence="4" key="1">
    <citation type="submission" date="2020-11" db="EMBL/GenBank/DDBJ databases">
        <title>Nocardioides sp. nov., isolated from Soil of Cynanchum wilfordii Hemsley rhizosphere.</title>
        <authorList>
            <person name="Lee J.-S."/>
            <person name="Suh M.K."/>
            <person name="Kim J.-S."/>
        </authorList>
    </citation>
    <scope>NUCLEOTIDE SEQUENCE</scope>
    <source>
        <strain evidence="4">KCTC 19275</strain>
    </source>
</reference>
<name>A0A930VCQ0_9ACTN</name>
<dbReference type="CDD" id="cd00093">
    <property type="entry name" value="HTH_XRE"/>
    <property type="match status" value="1"/>
</dbReference>
<evidence type="ECO:0000313" key="5">
    <source>
        <dbReference type="Proteomes" id="UP000640489"/>
    </source>
</evidence>
<dbReference type="InterPro" id="IPR001387">
    <property type="entry name" value="Cro/C1-type_HTH"/>
</dbReference>
<dbReference type="InterPro" id="IPR011990">
    <property type="entry name" value="TPR-like_helical_dom_sf"/>
</dbReference>
<dbReference type="PANTHER" id="PTHR46797:SF1">
    <property type="entry name" value="METHYLPHOSPHONATE SYNTHASE"/>
    <property type="match status" value="1"/>
</dbReference>
<proteinExistence type="predicted"/>
<evidence type="ECO:0000256" key="1">
    <source>
        <dbReference type="ARBA" id="ARBA00023125"/>
    </source>
</evidence>
<keyword evidence="1" id="KW-0238">DNA-binding</keyword>
<dbReference type="RefSeq" id="WP_194704812.1">
    <property type="nucleotide sequence ID" value="NZ_JADKPN010000001.1"/>
</dbReference>
<dbReference type="PROSITE" id="PS50943">
    <property type="entry name" value="HTH_CROC1"/>
    <property type="match status" value="1"/>
</dbReference>
<comment type="caution">
    <text evidence="4">The sequence shown here is derived from an EMBL/GenBank/DDBJ whole genome shotgun (WGS) entry which is preliminary data.</text>
</comment>
<dbReference type="Gene3D" id="1.10.260.40">
    <property type="entry name" value="lambda repressor-like DNA-binding domains"/>
    <property type="match status" value="1"/>
</dbReference>
<dbReference type="Pfam" id="PF13181">
    <property type="entry name" value="TPR_8"/>
    <property type="match status" value="1"/>
</dbReference>
<evidence type="ECO:0000256" key="2">
    <source>
        <dbReference type="PROSITE-ProRule" id="PRU00339"/>
    </source>
</evidence>
<dbReference type="GO" id="GO:0003700">
    <property type="term" value="F:DNA-binding transcription factor activity"/>
    <property type="evidence" value="ECO:0007669"/>
    <property type="project" value="TreeGrafter"/>
</dbReference>
<feature type="repeat" description="TPR" evidence="2">
    <location>
        <begin position="398"/>
        <end position="431"/>
    </location>
</feature>
<dbReference type="InterPro" id="IPR019734">
    <property type="entry name" value="TPR_rpt"/>
</dbReference>
<feature type="domain" description="HTH cro/C1-type" evidence="3">
    <location>
        <begin position="9"/>
        <end position="63"/>
    </location>
</feature>
<dbReference type="Gene3D" id="1.25.40.10">
    <property type="entry name" value="Tetratricopeptide repeat domain"/>
    <property type="match status" value="2"/>
</dbReference>
<dbReference type="GO" id="GO:0005829">
    <property type="term" value="C:cytosol"/>
    <property type="evidence" value="ECO:0007669"/>
    <property type="project" value="TreeGrafter"/>
</dbReference>
<dbReference type="InterPro" id="IPR010982">
    <property type="entry name" value="Lambda_DNA-bd_dom_sf"/>
</dbReference>
<dbReference type="InterPro" id="IPR050807">
    <property type="entry name" value="TransReg_Diox_bact_type"/>
</dbReference>
<dbReference type="EMBL" id="JADKPN010000001">
    <property type="protein sequence ID" value="MBF4761605.1"/>
    <property type="molecule type" value="Genomic_DNA"/>
</dbReference>
<dbReference type="Pfam" id="PF13176">
    <property type="entry name" value="TPR_7"/>
    <property type="match status" value="1"/>
</dbReference>
<dbReference type="PROSITE" id="PS50005">
    <property type="entry name" value="TPR"/>
    <property type="match status" value="1"/>
</dbReference>
<dbReference type="Proteomes" id="UP000640489">
    <property type="component" value="Unassembled WGS sequence"/>
</dbReference>
<sequence length="442" mass="47353">MSNGVGERVRALRTARGIGQTELAAAVGVSKSYLSHIEAGRRPVSASLLQQIAGALEVEVEQLESGVPADANEDMQLRLAFAEMSLRNGEWDLALTEYAAIAERARELPLHRYLDEATFGLARAQAATGQLEQAILVYEQLLEQPQLSPAIPRELVAGKLTMAYAECGDLGRAVDVGEAAVAAMESSDPPADVSDQVELVSTLAGCYLERGDLTRAQMLIQRALDRATRDGAPRARAAAAWNAAVISQARHDSVGARRHADRAGALYAEIDDLRRRAVLRTVSAHVQLRGPEPDPADALAQVERAIEELSDVGTRLDLGYARTEQARAYLAAGDVAAAGEAGRQALRDLANGDRLQTGRVLLMLGRVAMAEHDQDLAVALYRQAADALADLGATRQSGNVWRELGEAYIDLGRQEEAIEALRRASDAAGATYNPLRANARVS</sequence>
<dbReference type="SMART" id="SM00530">
    <property type="entry name" value="HTH_XRE"/>
    <property type="match status" value="1"/>
</dbReference>
<organism evidence="4 5">
    <name type="scientific">Nocardioides islandensis</name>
    <dbReference type="NCBI Taxonomy" id="433663"/>
    <lineage>
        <taxon>Bacteria</taxon>
        <taxon>Bacillati</taxon>
        <taxon>Actinomycetota</taxon>
        <taxon>Actinomycetes</taxon>
        <taxon>Propionibacteriales</taxon>
        <taxon>Nocardioidaceae</taxon>
        <taxon>Nocardioides</taxon>
    </lineage>
</organism>
<evidence type="ECO:0000313" key="4">
    <source>
        <dbReference type="EMBL" id="MBF4761605.1"/>
    </source>
</evidence>
<dbReference type="SMART" id="SM00028">
    <property type="entry name" value="TPR"/>
    <property type="match status" value="4"/>
</dbReference>
<dbReference type="PANTHER" id="PTHR46797">
    <property type="entry name" value="HTH-TYPE TRANSCRIPTIONAL REGULATOR"/>
    <property type="match status" value="1"/>
</dbReference>
<dbReference type="SUPFAM" id="SSF48452">
    <property type="entry name" value="TPR-like"/>
    <property type="match status" value="3"/>
</dbReference>
<dbReference type="GO" id="GO:0003677">
    <property type="term" value="F:DNA binding"/>
    <property type="evidence" value="ECO:0007669"/>
    <property type="project" value="UniProtKB-KW"/>
</dbReference>
<keyword evidence="5" id="KW-1185">Reference proteome</keyword>
<dbReference type="AlphaFoldDB" id="A0A930VCQ0"/>
<keyword evidence="2" id="KW-0802">TPR repeat</keyword>
<protein>
    <submittedName>
        <fullName evidence="4">Helix-turn-helix domain-containing protein</fullName>
    </submittedName>
</protein>
<gene>
    <name evidence="4" type="ORF">ISU07_00570</name>
</gene>
<dbReference type="Pfam" id="PF01381">
    <property type="entry name" value="HTH_3"/>
    <property type="match status" value="1"/>
</dbReference>
<evidence type="ECO:0000259" key="3">
    <source>
        <dbReference type="PROSITE" id="PS50943"/>
    </source>
</evidence>
<accession>A0A930VCQ0</accession>